<dbReference type="EMBL" id="GHWJ01010176">
    <property type="protein sequence ID" value="NOV42913.1"/>
    <property type="molecule type" value="Transcribed_RNA"/>
</dbReference>
<dbReference type="AlphaFoldDB" id="A0A6M2D9D6"/>
<organism evidence="2">
    <name type="scientific">Rhipicephalus microplus</name>
    <name type="common">Cattle tick</name>
    <name type="synonym">Boophilus microplus</name>
    <dbReference type="NCBI Taxonomy" id="6941"/>
    <lineage>
        <taxon>Eukaryota</taxon>
        <taxon>Metazoa</taxon>
        <taxon>Ecdysozoa</taxon>
        <taxon>Arthropoda</taxon>
        <taxon>Chelicerata</taxon>
        <taxon>Arachnida</taxon>
        <taxon>Acari</taxon>
        <taxon>Parasitiformes</taxon>
        <taxon>Ixodida</taxon>
        <taxon>Ixodoidea</taxon>
        <taxon>Ixodidae</taxon>
        <taxon>Rhipicephalinae</taxon>
        <taxon>Rhipicephalus</taxon>
        <taxon>Boophilus</taxon>
    </lineage>
</organism>
<accession>A0A6M2D9D6</accession>
<proteinExistence type="predicted"/>
<reference evidence="2" key="1">
    <citation type="submission" date="2019-09" db="EMBL/GenBank/DDBJ databases">
        <title>Organ-specific transcriptomic study of the physiology of the cattle tick, Rhipicephalus microplus.</title>
        <authorList>
            <person name="Tirloni L."/>
            <person name="Braz G."/>
            <person name="Gandara A.C.P."/>
            <person name="Sabadin G.A."/>
            <person name="da Silva R.M."/>
            <person name="Guizzo M.G."/>
            <person name="Machado J.A."/>
            <person name="Costa E.P."/>
            <person name="Gomes H.F."/>
            <person name="Moraes J."/>
            <person name="Mota M.B.S."/>
            <person name="Mesquita R.D."/>
            <person name="Alvarenga P.H."/>
            <person name="Alves F."/>
            <person name="Seixas A."/>
            <person name="da Fonseca R.N."/>
            <person name="Fogaca A."/>
            <person name="Logullo C."/>
            <person name="Tanaka A."/>
            <person name="Daffre S."/>
            <person name="Termignoni C."/>
            <person name="Vaz I.S.Jr."/>
            <person name="Oliveira P.L."/>
            <person name="Ribeiro J.M."/>
        </authorList>
    </citation>
    <scope>NUCLEOTIDE SEQUENCE</scope>
    <source>
        <strain evidence="2">Porto Alegre</strain>
    </source>
</reference>
<sequence length="96" mass="10735">MLLVLTFVVAVGLPLTQVDGLLKLLNAIFGQDVFPSPKYGFRKLSDSQKSKMVQVNTWCSTCNFLTETHGPNEELCRICFQVFPLSALLKKRSILS</sequence>
<evidence type="ECO:0000256" key="1">
    <source>
        <dbReference type="SAM" id="SignalP"/>
    </source>
</evidence>
<name>A0A6M2D9D6_RHIMP</name>
<keyword evidence="1" id="KW-0732">Signal</keyword>
<evidence type="ECO:0000313" key="2">
    <source>
        <dbReference type="EMBL" id="NOV42913.1"/>
    </source>
</evidence>
<feature type="chain" id="PRO_5026834509" evidence="1">
    <location>
        <begin position="21"/>
        <end position="96"/>
    </location>
</feature>
<protein>
    <submittedName>
        <fullName evidence="2">Putative secreted protein</fullName>
    </submittedName>
</protein>
<feature type="signal peptide" evidence="1">
    <location>
        <begin position="1"/>
        <end position="20"/>
    </location>
</feature>